<dbReference type="InterPro" id="IPR016491">
    <property type="entry name" value="Septin"/>
</dbReference>
<dbReference type="PANTHER" id="PTHR18884">
    <property type="entry name" value="SEPTIN"/>
    <property type="match status" value="1"/>
</dbReference>
<dbReference type="AlphaFoldDB" id="A0A8C8CH88"/>
<evidence type="ECO:0000256" key="1">
    <source>
        <dbReference type="ARBA" id="ARBA00022741"/>
    </source>
</evidence>
<evidence type="ECO:0000313" key="7">
    <source>
        <dbReference type="Ensembl" id="ENSOTSP00005010670.2"/>
    </source>
</evidence>
<dbReference type="CDD" id="cd01850">
    <property type="entry name" value="CDC_Septin"/>
    <property type="match status" value="1"/>
</dbReference>
<accession>A0A8C8CH88</accession>
<proteinExistence type="inferred from homology"/>
<keyword evidence="8" id="KW-1185">Reference proteome</keyword>
<dbReference type="GeneTree" id="ENSGT00940000155238"/>
<dbReference type="GO" id="GO:0005525">
    <property type="term" value="F:GTP binding"/>
    <property type="evidence" value="ECO:0007669"/>
    <property type="project" value="UniProtKB-UniRule"/>
</dbReference>
<comment type="similarity">
    <text evidence="3 4">Belongs to the TRAFAC class TrmE-Era-EngA-EngB-Septin-like GTPase superfamily. Septin GTPase family.</text>
</comment>
<dbReference type="PROSITE" id="PS51719">
    <property type="entry name" value="G_SEPTIN"/>
    <property type="match status" value="1"/>
</dbReference>
<gene>
    <name evidence="7" type="primary">LOC112264663</name>
</gene>
<dbReference type="Pfam" id="PF00735">
    <property type="entry name" value="Septin"/>
    <property type="match status" value="1"/>
</dbReference>
<reference evidence="7" key="2">
    <citation type="submission" date="2025-09" db="UniProtKB">
        <authorList>
            <consortium name="Ensembl"/>
        </authorList>
    </citation>
    <scope>IDENTIFICATION</scope>
</reference>
<evidence type="ECO:0000313" key="8">
    <source>
        <dbReference type="Proteomes" id="UP000694402"/>
    </source>
</evidence>
<dbReference type="Ensembl" id="ENSOTST00005011774.2">
    <property type="protein sequence ID" value="ENSOTSP00005010670.2"/>
    <property type="gene ID" value="ENSOTSG00005007177.2"/>
</dbReference>
<name>A0A8C8CH88_ONCTS</name>
<sequence>CELSHPLSLSGHVGFDSLPDQLVNKSTCQGFCFNILCIGETGIGKSTLMDTLFNTNFENCESSHFEPQVKLRAQTYDLQESNVKLRLTVVNTVGFGDQMNKQDSYQPVVDYIDRQYETYLQEELKIKRSLHNYHDSRLHACLYFISPSGHSLKSLDLLTMKKLDSKVNIIPVIAKADTISKSELHKFKLKIMSELVSNGVQIYQFPLDDETVAKVNTTMNGHLPFAVVGSTEEMMVGNKMVKARQYPWGVVQVENESHCDFVKLREMLICVNMEDLREQTHTRHYELYRRCKLEEIGFRDTDPESKPVSLQQTYEAKRTEFLGELQRREEEMRQLFVQRVKEKEAELKDAERGLQGRFEQLKRLHAEERGALEEKRRVLEEEQSSFSKRRAAAQLLQAQNLNANGKKDKDRKK</sequence>
<dbReference type="FunFam" id="3.40.50.300:FF:000036">
    <property type="entry name" value="septin-6 isoform X2"/>
    <property type="match status" value="1"/>
</dbReference>
<organism evidence="7 8">
    <name type="scientific">Oncorhynchus tshawytscha</name>
    <name type="common">Chinook salmon</name>
    <name type="synonym">Salmo tshawytscha</name>
    <dbReference type="NCBI Taxonomy" id="74940"/>
    <lineage>
        <taxon>Eukaryota</taxon>
        <taxon>Metazoa</taxon>
        <taxon>Chordata</taxon>
        <taxon>Craniata</taxon>
        <taxon>Vertebrata</taxon>
        <taxon>Euteleostomi</taxon>
        <taxon>Actinopterygii</taxon>
        <taxon>Neopterygii</taxon>
        <taxon>Teleostei</taxon>
        <taxon>Protacanthopterygii</taxon>
        <taxon>Salmoniformes</taxon>
        <taxon>Salmonidae</taxon>
        <taxon>Salmoninae</taxon>
        <taxon>Oncorhynchus</taxon>
    </lineage>
</organism>
<evidence type="ECO:0000259" key="6">
    <source>
        <dbReference type="PROSITE" id="PS51719"/>
    </source>
</evidence>
<feature type="region of interest" description="Disordered" evidence="5">
    <location>
        <begin position="389"/>
        <end position="413"/>
    </location>
</feature>
<evidence type="ECO:0000256" key="3">
    <source>
        <dbReference type="PIRNR" id="PIRNR006698"/>
    </source>
</evidence>
<dbReference type="InterPro" id="IPR027417">
    <property type="entry name" value="P-loop_NTPase"/>
</dbReference>
<protein>
    <recommendedName>
        <fullName evidence="3">Septin</fullName>
    </recommendedName>
</protein>
<evidence type="ECO:0000256" key="5">
    <source>
        <dbReference type="SAM" id="MobiDB-lite"/>
    </source>
</evidence>
<keyword evidence="1 4" id="KW-0547">Nucleotide-binding</keyword>
<keyword evidence="2 4" id="KW-0342">GTP-binding</keyword>
<dbReference type="Gene3D" id="3.40.50.300">
    <property type="entry name" value="P-loop containing nucleotide triphosphate hydrolases"/>
    <property type="match status" value="1"/>
</dbReference>
<reference evidence="7" key="1">
    <citation type="submission" date="2025-08" db="UniProtKB">
        <authorList>
            <consortium name="Ensembl"/>
        </authorList>
    </citation>
    <scope>IDENTIFICATION</scope>
</reference>
<evidence type="ECO:0000256" key="2">
    <source>
        <dbReference type="ARBA" id="ARBA00023134"/>
    </source>
</evidence>
<dbReference type="PIRSF" id="PIRSF006698">
    <property type="entry name" value="Septin"/>
    <property type="match status" value="1"/>
</dbReference>
<feature type="compositionally biased region" description="Low complexity" evidence="5">
    <location>
        <begin position="392"/>
        <end position="404"/>
    </location>
</feature>
<dbReference type="Proteomes" id="UP000694402">
    <property type="component" value="Unassembled WGS sequence"/>
</dbReference>
<evidence type="ECO:0000256" key="4">
    <source>
        <dbReference type="RuleBase" id="RU004560"/>
    </source>
</evidence>
<dbReference type="InterPro" id="IPR030379">
    <property type="entry name" value="G_SEPTIN_dom"/>
</dbReference>
<dbReference type="SUPFAM" id="SSF52540">
    <property type="entry name" value="P-loop containing nucleoside triphosphate hydrolases"/>
    <property type="match status" value="1"/>
</dbReference>
<feature type="domain" description="Septin-type G" evidence="6">
    <location>
        <begin position="29"/>
        <end position="295"/>
    </location>
</feature>